<organism evidence="1 2">
    <name type="scientific">Nesidiocoris tenuis</name>
    <dbReference type="NCBI Taxonomy" id="355587"/>
    <lineage>
        <taxon>Eukaryota</taxon>
        <taxon>Metazoa</taxon>
        <taxon>Ecdysozoa</taxon>
        <taxon>Arthropoda</taxon>
        <taxon>Hexapoda</taxon>
        <taxon>Insecta</taxon>
        <taxon>Pterygota</taxon>
        <taxon>Neoptera</taxon>
        <taxon>Paraneoptera</taxon>
        <taxon>Hemiptera</taxon>
        <taxon>Heteroptera</taxon>
        <taxon>Panheteroptera</taxon>
        <taxon>Cimicomorpha</taxon>
        <taxon>Miridae</taxon>
        <taxon>Dicyphina</taxon>
        <taxon>Nesidiocoris</taxon>
    </lineage>
</organism>
<name>A0A6H5HDK4_9HEMI</name>
<protein>
    <submittedName>
        <fullName evidence="1">Uncharacterized protein</fullName>
    </submittedName>
</protein>
<dbReference type="Proteomes" id="UP000479000">
    <property type="component" value="Unassembled WGS sequence"/>
</dbReference>
<sequence length="438" mass="48981">MVASNSGCPVTRIICLFKKPEAKIPIRLMTPPSVPEAVDECKVNGSIMIVLKSRIGTELQKKLFLIHDAPRCRNPSRAVPSRAIRALRSTILLAARTSMAEVRTSRPARPSKSKALRFRESTTRAHVRSCNFMFGYPASVNSLFAASVFRRLPSGSVASRSRVVLWKHSVVREVQHLGVCSRRTSANEERRGQTGVLADGIGSHDQAAASIFRHEVGYPCYQKPLRSSATASTKPRVIGPDCLIISYLRPCNKKRKRHTRGPLLFHLPSNSREPYIMNSRNHLNALKHHSWRKYKERPEGILAVCLLLDVDRCDVKCSVQFFLLGIHQQTKTPVVIWPNQNTKRNEDEEKRARGCRKRDPKSCSVITRDCFSLRFLPNNEGYIICPQAIILQKTSCPGAGASIGWTGATGKVKGKPPPELISTPTKRLRRKNTAITLL</sequence>
<evidence type="ECO:0000313" key="2">
    <source>
        <dbReference type="Proteomes" id="UP000479000"/>
    </source>
</evidence>
<dbReference type="EMBL" id="CADCXU010027752">
    <property type="protein sequence ID" value="CAB0014375.1"/>
    <property type="molecule type" value="Genomic_DNA"/>
</dbReference>
<dbReference type="AlphaFoldDB" id="A0A6H5HDK4"/>
<reference evidence="1 2" key="1">
    <citation type="submission" date="2020-02" db="EMBL/GenBank/DDBJ databases">
        <authorList>
            <person name="Ferguson B K."/>
        </authorList>
    </citation>
    <scope>NUCLEOTIDE SEQUENCE [LARGE SCALE GENOMIC DNA]</scope>
</reference>
<proteinExistence type="predicted"/>
<accession>A0A6H5HDK4</accession>
<keyword evidence="2" id="KW-1185">Reference proteome</keyword>
<evidence type="ECO:0000313" key="1">
    <source>
        <dbReference type="EMBL" id="CAB0014375.1"/>
    </source>
</evidence>
<gene>
    <name evidence="1" type="ORF">NTEN_LOCUS18808</name>
</gene>